<gene>
    <name evidence="2" type="ORF">AVEN_88706-2_1</name>
</gene>
<keyword evidence="3" id="KW-1185">Reference proteome</keyword>
<comment type="caution">
    <text evidence="2">The sequence shown here is derived from an EMBL/GenBank/DDBJ whole genome shotgun (WGS) entry which is preliminary data.</text>
</comment>
<feature type="non-terminal residue" evidence="2">
    <location>
        <position position="1"/>
    </location>
</feature>
<dbReference type="Pfam" id="PF18701">
    <property type="entry name" value="DUF5641"/>
    <property type="match status" value="1"/>
</dbReference>
<protein>
    <recommendedName>
        <fullName evidence="1">DUF5641 domain-containing protein</fullName>
    </recommendedName>
</protein>
<organism evidence="2 3">
    <name type="scientific">Araneus ventricosus</name>
    <name type="common">Orbweaver spider</name>
    <name type="synonym">Epeira ventricosa</name>
    <dbReference type="NCBI Taxonomy" id="182803"/>
    <lineage>
        <taxon>Eukaryota</taxon>
        <taxon>Metazoa</taxon>
        <taxon>Ecdysozoa</taxon>
        <taxon>Arthropoda</taxon>
        <taxon>Chelicerata</taxon>
        <taxon>Arachnida</taxon>
        <taxon>Araneae</taxon>
        <taxon>Araneomorphae</taxon>
        <taxon>Entelegynae</taxon>
        <taxon>Araneoidea</taxon>
        <taxon>Araneidae</taxon>
        <taxon>Araneus</taxon>
    </lineage>
</organism>
<evidence type="ECO:0000313" key="3">
    <source>
        <dbReference type="Proteomes" id="UP000499080"/>
    </source>
</evidence>
<dbReference type="InterPro" id="IPR040676">
    <property type="entry name" value="DUF5641"/>
</dbReference>
<feature type="domain" description="DUF5641" evidence="1">
    <location>
        <begin position="146"/>
        <end position="234"/>
    </location>
</feature>
<name>A0A4Y2UVQ5_ARAVE</name>
<accession>A0A4Y2UVQ5</accession>
<sequence>KSLQFSQLLSSEKHPLLLDGSDIFTKLLILCTHLRLHHVGRSNDFILKHGISLKFIDPRVAWWERMIGTVKSCLCKCAGKYCLEEESLSTVLIGIEVAFNSSPIVYNNGMDDEVEALTPAHYIIRQKLTTISTSAEAKSVALTELWKKQQVLLYLFWRRLSKEYLLNLRNYHEVRNTNKLPKIREGDVVLLEEEHRPRQVWKQAIVLKLIPCHVGIERTYRLSCDEKIIAPPIQLAIALEIDQDEENVEK</sequence>
<dbReference type="PANTHER" id="PTHR47331">
    <property type="entry name" value="PHD-TYPE DOMAIN-CONTAINING PROTEIN"/>
    <property type="match status" value="1"/>
</dbReference>
<dbReference type="Proteomes" id="UP000499080">
    <property type="component" value="Unassembled WGS sequence"/>
</dbReference>
<evidence type="ECO:0000259" key="1">
    <source>
        <dbReference type="Pfam" id="PF18701"/>
    </source>
</evidence>
<evidence type="ECO:0000313" key="2">
    <source>
        <dbReference type="EMBL" id="GBO15640.1"/>
    </source>
</evidence>
<proteinExistence type="predicted"/>
<dbReference type="AlphaFoldDB" id="A0A4Y2UVQ5"/>
<dbReference type="OrthoDB" id="6435436at2759"/>
<dbReference type="EMBL" id="BGPR01039637">
    <property type="protein sequence ID" value="GBO15640.1"/>
    <property type="molecule type" value="Genomic_DNA"/>
</dbReference>
<reference evidence="2 3" key="1">
    <citation type="journal article" date="2019" name="Sci. Rep.">
        <title>Orb-weaving spider Araneus ventricosus genome elucidates the spidroin gene catalogue.</title>
        <authorList>
            <person name="Kono N."/>
            <person name="Nakamura H."/>
            <person name="Ohtoshi R."/>
            <person name="Moran D.A.P."/>
            <person name="Shinohara A."/>
            <person name="Yoshida Y."/>
            <person name="Fujiwara M."/>
            <person name="Mori M."/>
            <person name="Tomita M."/>
            <person name="Arakawa K."/>
        </authorList>
    </citation>
    <scope>NUCLEOTIDE SEQUENCE [LARGE SCALE GENOMIC DNA]</scope>
</reference>